<comment type="caution">
    <text evidence="1">The sequence shown here is derived from an EMBL/GenBank/DDBJ whole genome shotgun (WGS) entry which is preliminary data.</text>
</comment>
<evidence type="ECO:0000313" key="1">
    <source>
        <dbReference type="EMBL" id="PON79710.1"/>
    </source>
</evidence>
<reference evidence="2" key="1">
    <citation type="submission" date="2016-06" db="EMBL/GenBank/DDBJ databases">
        <title>Parallel loss of symbiosis genes in relatives of nitrogen-fixing non-legume Parasponia.</title>
        <authorList>
            <person name="Van Velzen R."/>
            <person name="Holmer R."/>
            <person name="Bu F."/>
            <person name="Rutten L."/>
            <person name="Van Zeijl A."/>
            <person name="Liu W."/>
            <person name="Santuari L."/>
            <person name="Cao Q."/>
            <person name="Sharma T."/>
            <person name="Shen D."/>
            <person name="Roswanjaya Y."/>
            <person name="Wardhani T."/>
            <person name="Kalhor M.S."/>
            <person name="Jansen J."/>
            <person name="Van den Hoogen J."/>
            <person name="Gungor B."/>
            <person name="Hartog M."/>
            <person name="Hontelez J."/>
            <person name="Verver J."/>
            <person name="Yang W.-C."/>
            <person name="Schijlen E."/>
            <person name="Repin R."/>
            <person name="Schilthuizen M."/>
            <person name="Schranz E."/>
            <person name="Heidstra R."/>
            <person name="Miyata K."/>
            <person name="Fedorova E."/>
            <person name="Kohlen W."/>
            <person name="Bisseling T."/>
            <person name="Smit S."/>
            <person name="Geurts R."/>
        </authorList>
    </citation>
    <scope>NUCLEOTIDE SEQUENCE [LARGE SCALE GENOMIC DNA]</scope>
    <source>
        <strain evidence="2">cv. WU1-14</strain>
    </source>
</reference>
<feature type="non-terminal residue" evidence="1">
    <location>
        <position position="1"/>
    </location>
</feature>
<gene>
    <name evidence="1" type="ORF">PanWU01x14_009420</name>
</gene>
<dbReference type="AlphaFoldDB" id="A0A2P5E2E4"/>
<accession>A0A2P5E2E4</accession>
<dbReference type="EMBL" id="JXTB01000003">
    <property type="protein sequence ID" value="PON79710.1"/>
    <property type="molecule type" value="Genomic_DNA"/>
</dbReference>
<evidence type="ECO:0000313" key="2">
    <source>
        <dbReference type="Proteomes" id="UP000237105"/>
    </source>
</evidence>
<dbReference type="Proteomes" id="UP000237105">
    <property type="component" value="Unassembled WGS sequence"/>
</dbReference>
<protein>
    <submittedName>
        <fullName evidence="1">Uncharacterized protein</fullName>
    </submittedName>
</protein>
<organism evidence="1 2">
    <name type="scientific">Parasponia andersonii</name>
    <name type="common">Sponia andersonii</name>
    <dbReference type="NCBI Taxonomy" id="3476"/>
    <lineage>
        <taxon>Eukaryota</taxon>
        <taxon>Viridiplantae</taxon>
        <taxon>Streptophyta</taxon>
        <taxon>Embryophyta</taxon>
        <taxon>Tracheophyta</taxon>
        <taxon>Spermatophyta</taxon>
        <taxon>Magnoliopsida</taxon>
        <taxon>eudicotyledons</taxon>
        <taxon>Gunneridae</taxon>
        <taxon>Pentapetalae</taxon>
        <taxon>rosids</taxon>
        <taxon>fabids</taxon>
        <taxon>Rosales</taxon>
        <taxon>Cannabaceae</taxon>
        <taxon>Parasponia</taxon>
    </lineage>
</organism>
<proteinExistence type="predicted"/>
<sequence length="116" mass="13734">LSDKKGNRTFPHDIIRYSLKLYVRVNKREKKKTLSQNPIYIYIYIILSHKNTIKPPPKFFSIYLSLIVAKSICDFKSFCLVFFNFQEEGKHLKTLFSMSLLFLMLLDQNSTYDIQG</sequence>
<keyword evidence="2" id="KW-1185">Reference proteome</keyword>
<name>A0A2P5E2E4_PARAD</name>